<dbReference type="Pfam" id="PF00440">
    <property type="entry name" value="TetR_N"/>
    <property type="match status" value="1"/>
</dbReference>
<dbReference type="PANTHER" id="PTHR30055">
    <property type="entry name" value="HTH-TYPE TRANSCRIPTIONAL REGULATOR RUTR"/>
    <property type="match status" value="1"/>
</dbReference>
<dbReference type="GO" id="GO:0000976">
    <property type="term" value="F:transcription cis-regulatory region binding"/>
    <property type="evidence" value="ECO:0007669"/>
    <property type="project" value="TreeGrafter"/>
</dbReference>
<dbReference type="InterPro" id="IPR050109">
    <property type="entry name" value="HTH-type_TetR-like_transc_reg"/>
</dbReference>
<dbReference type="EMBL" id="QQXL01000003">
    <property type="protein sequence ID" value="RKW70755.1"/>
    <property type="molecule type" value="Genomic_DNA"/>
</dbReference>
<name>A0A496PJT2_9MICC</name>
<comment type="caution">
    <text evidence="6">The sequence shown here is derived from an EMBL/GenBank/DDBJ whole genome shotgun (WGS) entry which is preliminary data.</text>
</comment>
<dbReference type="PRINTS" id="PR00455">
    <property type="entry name" value="HTHTETR"/>
</dbReference>
<accession>A0A496PJT2</accession>
<dbReference type="Gene3D" id="1.10.357.10">
    <property type="entry name" value="Tetracycline Repressor, domain 2"/>
    <property type="match status" value="1"/>
</dbReference>
<keyword evidence="1" id="KW-0805">Transcription regulation</keyword>
<sequence length="203" mass="21082">MPSERESAKARRRSELLGAAAALFAAEGFHSTTLGAVAAEAGVSAPAVYRHFDSKHELLAELLIDVSERLLAGGLAAAAAPDPLHALCAAHARFAVSEAAIIRVQERELTSLEAAASHRVRSLQAEYVQLWVNALAPHLPGAEPAELGLRVHAALGLLNSTPHGLRRSGAVPDPEALLTQLSLAALTAQRAPLRGASGSAAVR</sequence>
<keyword evidence="7" id="KW-1185">Reference proteome</keyword>
<gene>
    <name evidence="6" type="ORF">DWQ67_06545</name>
</gene>
<protein>
    <submittedName>
        <fullName evidence="6">TetR/AcrR family transcriptional regulator</fullName>
    </submittedName>
</protein>
<dbReference type="InterPro" id="IPR009057">
    <property type="entry name" value="Homeodomain-like_sf"/>
</dbReference>
<dbReference type="Gene3D" id="1.10.10.60">
    <property type="entry name" value="Homeodomain-like"/>
    <property type="match status" value="1"/>
</dbReference>
<reference evidence="6 7" key="1">
    <citation type="submission" date="2018-07" db="EMBL/GenBank/DDBJ databases">
        <title>Arthrobacter sp. nov., isolated from raw cow's milk with high bacterial count.</title>
        <authorList>
            <person name="Hahne J."/>
            <person name="Isele D."/>
            <person name="Lipski A."/>
        </authorList>
    </citation>
    <scope>NUCLEOTIDE SEQUENCE [LARGE SCALE GENOMIC DNA]</scope>
    <source>
        <strain evidence="6 7">JZ R-183</strain>
    </source>
</reference>
<evidence type="ECO:0000313" key="7">
    <source>
        <dbReference type="Proteomes" id="UP000273119"/>
    </source>
</evidence>
<evidence type="ECO:0000256" key="2">
    <source>
        <dbReference type="ARBA" id="ARBA00023125"/>
    </source>
</evidence>
<evidence type="ECO:0000259" key="5">
    <source>
        <dbReference type="PROSITE" id="PS50977"/>
    </source>
</evidence>
<dbReference type="GO" id="GO:0003700">
    <property type="term" value="F:DNA-binding transcription factor activity"/>
    <property type="evidence" value="ECO:0007669"/>
    <property type="project" value="TreeGrafter"/>
</dbReference>
<dbReference type="InterPro" id="IPR023772">
    <property type="entry name" value="DNA-bd_HTH_TetR-type_CS"/>
</dbReference>
<evidence type="ECO:0000313" key="6">
    <source>
        <dbReference type="EMBL" id="RKW70755.1"/>
    </source>
</evidence>
<keyword evidence="3" id="KW-0804">Transcription</keyword>
<dbReference type="InterPro" id="IPR001647">
    <property type="entry name" value="HTH_TetR"/>
</dbReference>
<dbReference type="PROSITE" id="PS01081">
    <property type="entry name" value="HTH_TETR_1"/>
    <property type="match status" value="1"/>
</dbReference>
<keyword evidence="2 4" id="KW-0238">DNA-binding</keyword>
<evidence type="ECO:0000256" key="3">
    <source>
        <dbReference type="ARBA" id="ARBA00023163"/>
    </source>
</evidence>
<feature type="DNA-binding region" description="H-T-H motif" evidence="4">
    <location>
        <begin position="33"/>
        <end position="52"/>
    </location>
</feature>
<dbReference type="RefSeq" id="WP_121484780.1">
    <property type="nucleotide sequence ID" value="NZ_QQXL01000003.1"/>
</dbReference>
<evidence type="ECO:0000256" key="1">
    <source>
        <dbReference type="ARBA" id="ARBA00023015"/>
    </source>
</evidence>
<feature type="domain" description="HTH tetR-type" evidence="5">
    <location>
        <begin position="10"/>
        <end position="70"/>
    </location>
</feature>
<proteinExistence type="predicted"/>
<dbReference type="PANTHER" id="PTHR30055:SF234">
    <property type="entry name" value="HTH-TYPE TRANSCRIPTIONAL REGULATOR BETI"/>
    <property type="match status" value="1"/>
</dbReference>
<organism evidence="6 7">
    <name type="scientific">Galactobacter caseinivorans</name>
    <dbReference type="NCBI Taxonomy" id="2676123"/>
    <lineage>
        <taxon>Bacteria</taxon>
        <taxon>Bacillati</taxon>
        <taxon>Actinomycetota</taxon>
        <taxon>Actinomycetes</taxon>
        <taxon>Micrococcales</taxon>
        <taxon>Micrococcaceae</taxon>
        <taxon>Galactobacter</taxon>
    </lineage>
</organism>
<dbReference type="AlphaFoldDB" id="A0A496PJT2"/>
<evidence type="ECO:0000256" key="4">
    <source>
        <dbReference type="PROSITE-ProRule" id="PRU00335"/>
    </source>
</evidence>
<dbReference type="SUPFAM" id="SSF46689">
    <property type="entry name" value="Homeodomain-like"/>
    <property type="match status" value="1"/>
</dbReference>
<dbReference type="Proteomes" id="UP000273119">
    <property type="component" value="Unassembled WGS sequence"/>
</dbReference>
<dbReference type="PROSITE" id="PS50977">
    <property type="entry name" value="HTH_TETR_2"/>
    <property type="match status" value="1"/>
</dbReference>